<dbReference type="EMBL" id="LZLC01000163">
    <property type="protein sequence ID" value="OBJ40004.1"/>
    <property type="molecule type" value="Genomic_DNA"/>
</dbReference>
<comment type="caution">
    <text evidence="1">The sequence shown here is derived from an EMBL/GenBank/DDBJ whole genome shotgun (WGS) entry which is preliminary data.</text>
</comment>
<dbReference type="RefSeq" id="WP_064982602.1">
    <property type="nucleotide sequence ID" value="NZ_LZLC01000163.1"/>
</dbReference>
<accession>A0A1A3GXD7</accession>
<gene>
    <name evidence="1" type="ORF">A5630_25870</name>
</gene>
<organism evidence="1 2">
    <name type="scientific">Mycolicibacterium mucogenicum</name>
    <name type="common">Mycobacterium mucogenicum</name>
    <dbReference type="NCBI Taxonomy" id="56689"/>
    <lineage>
        <taxon>Bacteria</taxon>
        <taxon>Bacillati</taxon>
        <taxon>Actinomycetota</taxon>
        <taxon>Actinomycetes</taxon>
        <taxon>Mycobacteriales</taxon>
        <taxon>Mycobacteriaceae</taxon>
        <taxon>Mycolicibacterium</taxon>
    </lineage>
</organism>
<reference evidence="1 2" key="1">
    <citation type="submission" date="2016-06" db="EMBL/GenBank/DDBJ databases">
        <authorList>
            <person name="Kjaerup R.B."/>
            <person name="Dalgaard T.S."/>
            <person name="Juul-Madsen H.R."/>
        </authorList>
    </citation>
    <scope>NUCLEOTIDE SEQUENCE [LARGE SCALE GENOMIC DNA]</scope>
    <source>
        <strain evidence="1 2">1127319.6</strain>
    </source>
</reference>
<evidence type="ECO:0000313" key="2">
    <source>
        <dbReference type="Proteomes" id="UP000093898"/>
    </source>
</evidence>
<proteinExistence type="predicted"/>
<dbReference type="OrthoDB" id="9015064at2"/>
<name>A0A1A3GXD7_MYCMU</name>
<dbReference type="AlphaFoldDB" id="A0A1A3GXD7"/>
<dbReference type="STRING" id="56689.GCA_001291445_04540"/>
<sequence length="227" mass="24843">MADGVKLIYALWGAGLDTALHSTQLHVLLQAAGVNRLQINVDDADVEAAMLRITTFDNPVPAVVSVWTDAGVDPDPISDLLAAISQRSAGWEVEETVRLEPPVVENGVRTTALAQLGFLRIPADLDPADWLQIWQGQHTSVAIDTQDTFGYVQNRVLRTVHGSERVDAVVEELFHMAAMTDVHAFYGSGGDDAELQRRMTLMVESVMRFGAHTNLDSVPTSRYCYAL</sequence>
<dbReference type="InterPro" id="IPR011008">
    <property type="entry name" value="Dimeric_a/b-barrel"/>
</dbReference>
<dbReference type="Proteomes" id="UP000093898">
    <property type="component" value="Unassembled WGS sequence"/>
</dbReference>
<dbReference type="SUPFAM" id="SSF54909">
    <property type="entry name" value="Dimeric alpha+beta barrel"/>
    <property type="match status" value="1"/>
</dbReference>
<evidence type="ECO:0008006" key="3">
    <source>
        <dbReference type="Google" id="ProtNLM"/>
    </source>
</evidence>
<protein>
    <recommendedName>
        <fullName evidence="3">EthD domain-containing protein</fullName>
    </recommendedName>
</protein>
<evidence type="ECO:0000313" key="1">
    <source>
        <dbReference type="EMBL" id="OBJ40004.1"/>
    </source>
</evidence>